<dbReference type="InterPro" id="IPR046373">
    <property type="entry name" value="Acyl-CoA_Oxase/DH_mid-dom_sf"/>
</dbReference>
<evidence type="ECO:0000313" key="15">
    <source>
        <dbReference type="Proteomes" id="UP000694865"/>
    </source>
</evidence>
<feature type="domain" description="Acyl-CoA oxidase C-alpha1" evidence="14">
    <location>
        <begin position="285"/>
        <end position="446"/>
    </location>
</feature>
<keyword evidence="8" id="KW-0560">Oxidoreductase</keyword>
<evidence type="ECO:0000256" key="3">
    <source>
        <dbReference type="ARBA" id="ARBA00004846"/>
    </source>
</evidence>
<organism evidence="15 16">
    <name type="scientific">Saccoglossus kowalevskii</name>
    <name type="common">Acorn worm</name>
    <dbReference type="NCBI Taxonomy" id="10224"/>
    <lineage>
        <taxon>Eukaryota</taxon>
        <taxon>Metazoa</taxon>
        <taxon>Hemichordata</taxon>
        <taxon>Enteropneusta</taxon>
        <taxon>Harrimaniidae</taxon>
        <taxon>Saccoglossus</taxon>
    </lineage>
</organism>
<dbReference type="PANTHER" id="PTHR10909:SF250">
    <property type="entry name" value="PEROXISOMAL ACYL-COENZYME A OXIDASE 1"/>
    <property type="match status" value="1"/>
</dbReference>
<keyword evidence="7" id="KW-0276">Fatty acid metabolism</keyword>
<reference evidence="16" key="1">
    <citation type="submission" date="2025-08" db="UniProtKB">
        <authorList>
            <consortium name="RefSeq"/>
        </authorList>
    </citation>
    <scope>IDENTIFICATION</scope>
    <source>
        <tissue evidence="16">Testes</tissue>
    </source>
</reference>
<comment type="cofactor">
    <cofactor evidence="1">
        <name>FAD</name>
        <dbReference type="ChEBI" id="CHEBI:57692"/>
    </cofactor>
</comment>
<evidence type="ECO:0000259" key="13">
    <source>
        <dbReference type="Pfam" id="PF14749"/>
    </source>
</evidence>
<protein>
    <recommendedName>
        <fullName evidence="11">Acyl-coenzyme A oxidase</fullName>
    </recommendedName>
</protein>
<evidence type="ECO:0000256" key="8">
    <source>
        <dbReference type="ARBA" id="ARBA00023002"/>
    </source>
</evidence>
<keyword evidence="15" id="KW-1185">Reference proteome</keyword>
<dbReference type="SUPFAM" id="SSF56645">
    <property type="entry name" value="Acyl-CoA dehydrogenase NM domain-like"/>
    <property type="match status" value="1"/>
</dbReference>
<gene>
    <name evidence="16" type="primary">LOC100376959</name>
</gene>
<comment type="pathway">
    <text evidence="3">Lipid metabolism; peroxisomal fatty acid beta-oxidation.</text>
</comment>
<name>A0ABM0GKQ1_SACKO</name>
<dbReference type="InterPro" id="IPR002655">
    <property type="entry name" value="Acyl-CoA_oxidase_C"/>
</dbReference>
<dbReference type="InterPro" id="IPR037069">
    <property type="entry name" value="AcylCoA_DH/ox_N_sf"/>
</dbReference>
<evidence type="ECO:0000259" key="14">
    <source>
        <dbReference type="Pfam" id="PF22924"/>
    </source>
</evidence>
<evidence type="ECO:0000256" key="10">
    <source>
        <dbReference type="ARBA" id="ARBA00023140"/>
    </source>
</evidence>
<evidence type="ECO:0000259" key="12">
    <source>
        <dbReference type="Pfam" id="PF01756"/>
    </source>
</evidence>
<dbReference type="InterPro" id="IPR012258">
    <property type="entry name" value="Acyl-CoA_oxidase"/>
</dbReference>
<feature type="domain" description="Acyl-coenzyme A oxidase N-terminal" evidence="13">
    <location>
        <begin position="25"/>
        <end position="142"/>
    </location>
</feature>
<dbReference type="Proteomes" id="UP000694865">
    <property type="component" value="Unplaced"/>
</dbReference>
<dbReference type="PANTHER" id="PTHR10909">
    <property type="entry name" value="ELECTRON TRANSPORT OXIDOREDUCTASE"/>
    <property type="match status" value="1"/>
</dbReference>
<keyword evidence="6 11" id="KW-0274">FAD</keyword>
<dbReference type="InterPro" id="IPR036250">
    <property type="entry name" value="AcylCo_DH-like_C"/>
</dbReference>
<evidence type="ECO:0000256" key="6">
    <source>
        <dbReference type="ARBA" id="ARBA00022827"/>
    </source>
</evidence>
<dbReference type="SUPFAM" id="SSF47203">
    <property type="entry name" value="Acyl-CoA dehydrogenase C-terminal domain-like"/>
    <property type="match status" value="2"/>
</dbReference>
<feature type="domain" description="Acyl-CoA oxidase C-terminal" evidence="12">
    <location>
        <begin position="484"/>
        <end position="664"/>
    </location>
</feature>
<keyword evidence="10" id="KW-0576">Peroxisome</keyword>
<dbReference type="GeneID" id="100376959"/>
<dbReference type="Gene3D" id="1.10.540.10">
    <property type="entry name" value="Acyl-CoA dehydrogenase/oxidase, N-terminal domain"/>
    <property type="match status" value="1"/>
</dbReference>
<comment type="similarity">
    <text evidence="4 11">Belongs to the acyl-CoA oxidase family.</text>
</comment>
<evidence type="ECO:0000256" key="5">
    <source>
        <dbReference type="ARBA" id="ARBA00022630"/>
    </source>
</evidence>
<dbReference type="InterPro" id="IPR055060">
    <property type="entry name" value="ACOX_C_alpha1"/>
</dbReference>
<evidence type="ECO:0000256" key="2">
    <source>
        <dbReference type="ARBA" id="ARBA00004275"/>
    </source>
</evidence>
<evidence type="ECO:0000256" key="1">
    <source>
        <dbReference type="ARBA" id="ARBA00001974"/>
    </source>
</evidence>
<proteinExistence type="inferred from homology"/>
<keyword evidence="9" id="KW-0443">Lipid metabolism</keyword>
<sequence>MSLKESSPIRVNPDLRKEREKASFNISELTYIIDRGEDKTNRRRYLVSLALNDPDFNETNMNFLSRDEQYSSVVRRSVHIVQKLRKMKLTDLKDQFIYKAAALRGHGSIFAIHDLMLIPMLQNFATDEQKKIFLSKALNYEITGTYLQTELGHGTFVRGLETTATYDPEHQEFVINSPTLTSTKWWPGMLGKSANFAVVMAQLYSKGKHCGLQSFLVPLRSFEDHRPLPGVTLGDIGPKFGAESNDNGFCRFDHVRIPRINMLSKYATISPSGIYSAPVSDKIIYGAMVLTRITLVAAAARVLSFGCTIAIRYSAVRRQTELTPGGEEPQIIYYQSQQLKLFPPLATAYAFLFAAHNIRDRCDQIQDDIIAGNMSSIQELHGLSSAMKGFSSLSATSWLETLRLSCGGHGYSHASGFPNLYTNATALVTVEGEYSVMMLQTARYLIKCISMATSGDKLPSLALYLTSPPPAKCSARSSTDFLNLDLLVDAYTHRAFRLVSVAGKTLQSKIVSGKPHHIAWNESHIELLKAAEVHSHYYVVKNYVNSVKQLTMSQPLKSVMISLCQLYALHGIQQSAGDFLQDGYMNGNQIAMATEQMLLLLDVIRPNAVALCDAFDVPDELLGSILGRYDGNVYENMYLWAKSSPLNKTEVHESYYQYLKPMLKGSKL</sequence>
<evidence type="ECO:0000256" key="9">
    <source>
        <dbReference type="ARBA" id="ARBA00023098"/>
    </source>
</evidence>
<dbReference type="PIRSF" id="PIRSF000168">
    <property type="entry name" value="Acyl-CoA_oxidase"/>
    <property type="match status" value="1"/>
</dbReference>
<comment type="subcellular location">
    <subcellularLocation>
        <location evidence="2">Peroxisome</location>
    </subcellularLocation>
</comment>
<keyword evidence="5 11" id="KW-0285">Flavoprotein</keyword>
<dbReference type="Gene3D" id="2.40.110.10">
    <property type="entry name" value="Butyryl-CoA Dehydrogenase, subunit A, domain 2"/>
    <property type="match status" value="1"/>
</dbReference>
<dbReference type="Pfam" id="PF22924">
    <property type="entry name" value="ACOX_C_alpha1"/>
    <property type="match status" value="1"/>
</dbReference>
<dbReference type="Pfam" id="PF01756">
    <property type="entry name" value="ACOX"/>
    <property type="match status" value="1"/>
</dbReference>
<dbReference type="InterPro" id="IPR009100">
    <property type="entry name" value="AcylCoA_DH/oxidase_NM_dom_sf"/>
</dbReference>
<evidence type="ECO:0000256" key="7">
    <source>
        <dbReference type="ARBA" id="ARBA00022832"/>
    </source>
</evidence>
<dbReference type="RefSeq" id="XP_002732026.1">
    <property type="nucleotide sequence ID" value="XM_002731980.2"/>
</dbReference>
<dbReference type="InterPro" id="IPR029320">
    <property type="entry name" value="Acyl-CoA_ox_N"/>
</dbReference>
<evidence type="ECO:0000256" key="4">
    <source>
        <dbReference type="ARBA" id="ARBA00006288"/>
    </source>
</evidence>
<accession>A0ABM0GKQ1</accession>
<evidence type="ECO:0000256" key="11">
    <source>
        <dbReference type="PIRNR" id="PIRNR000168"/>
    </source>
</evidence>
<dbReference type="Pfam" id="PF14749">
    <property type="entry name" value="Acyl-CoA_ox_N"/>
    <property type="match status" value="1"/>
</dbReference>
<dbReference type="Gene3D" id="1.20.140.10">
    <property type="entry name" value="Butyryl-CoA Dehydrogenase, subunit A, domain 3"/>
    <property type="match status" value="2"/>
</dbReference>
<evidence type="ECO:0000313" key="16">
    <source>
        <dbReference type="RefSeq" id="XP_002732026.1"/>
    </source>
</evidence>